<dbReference type="Proteomes" id="UP000031036">
    <property type="component" value="Unassembled WGS sequence"/>
</dbReference>
<gene>
    <name evidence="1" type="ORF">Tcan_01849</name>
</gene>
<name>A0A0B2VNG2_TOXCA</name>
<sequence length="85" mass="9315">MKEKRASAARVMTVIAPRGASEVRNRLVVAWVGCTGDDLVQFTTMWCSDTAVACCPQLAQPNEVVITKPQGERSDVLQLTARPHF</sequence>
<evidence type="ECO:0000313" key="1">
    <source>
        <dbReference type="EMBL" id="KHN82585.1"/>
    </source>
</evidence>
<dbReference type="AlphaFoldDB" id="A0A0B2VNG2"/>
<accession>A0A0B2VNG2</accession>
<organism evidence="1 2">
    <name type="scientific">Toxocara canis</name>
    <name type="common">Canine roundworm</name>
    <dbReference type="NCBI Taxonomy" id="6265"/>
    <lineage>
        <taxon>Eukaryota</taxon>
        <taxon>Metazoa</taxon>
        <taxon>Ecdysozoa</taxon>
        <taxon>Nematoda</taxon>
        <taxon>Chromadorea</taxon>
        <taxon>Rhabditida</taxon>
        <taxon>Spirurina</taxon>
        <taxon>Ascaridomorpha</taxon>
        <taxon>Ascaridoidea</taxon>
        <taxon>Toxocaridae</taxon>
        <taxon>Toxocara</taxon>
    </lineage>
</organism>
<proteinExistence type="predicted"/>
<reference evidence="1 2" key="1">
    <citation type="submission" date="2014-11" db="EMBL/GenBank/DDBJ databases">
        <title>Genetic blueprint of the zoonotic pathogen Toxocara canis.</title>
        <authorList>
            <person name="Zhu X.-Q."/>
            <person name="Korhonen P.K."/>
            <person name="Cai H."/>
            <person name="Young N.D."/>
            <person name="Nejsum P."/>
            <person name="von Samson-Himmelstjerna G."/>
            <person name="Boag P.R."/>
            <person name="Tan P."/>
            <person name="Li Q."/>
            <person name="Min J."/>
            <person name="Yang Y."/>
            <person name="Wang X."/>
            <person name="Fang X."/>
            <person name="Hall R.S."/>
            <person name="Hofmann A."/>
            <person name="Sternberg P.W."/>
            <person name="Jex A.R."/>
            <person name="Gasser R.B."/>
        </authorList>
    </citation>
    <scope>NUCLEOTIDE SEQUENCE [LARGE SCALE GENOMIC DNA]</scope>
    <source>
        <strain evidence="1">PN_DK_2014</strain>
    </source>
</reference>
<comment type="caution">
    <text evidence="1">The sequence shown here is derived from an EMBL/GenBank/DDBJ whole genome shotgun (WGS) entry which is preliminary data.</text>
</comment>
<keyword evidence="2" id="KW-1185">Reference proteome</keyword>
<evidence type="ECO:0000313" key="2">
    <source>
        <dbReference type="Proteomes" id="UP000031036"/>
    </source>
</evidence>
<dbReference type="EMBL" id="JPKZ01001336">
    <property type="protein sequence ID" value="KHN82585.1"/>
    <property type="molecule type" value="Genomic_DNA"/>
</dbReference>
<protein>
    <submittedName>
        <fullName evidence="1">Uncharacterized protein</fullName>
    </submittedName>
</protein>